<feature type="domain" description="Proteasomal ATPase second OB" evidence="3">
    <location>
        <begin position="2"/>
        <end position="48"/>
    </location>
</feature>
<dbReference type="Gramene" id="QL10p005278:mrna">
    <property type="protein sequence ID" value="QL10p005278:mrna"/>
    <property type="gene ID" value="QL10p005278"/>
</dbReference>
<organism evidence="4 5">
    <name type="scientific">Quercus lobata</name>
    <name type="common">Valley oak</name>
    <dbReference type="NCBI Taxonomy" id="97700"/>
    <lineage>
        <taxon>Eukaryota</taxon>
        <taxon>Viridiplantae</taxon>
        <taxon>Streptophyta</taxon>
        <taxon>Embryophyta</taxon>
        <taxon>Tracheophyta</taxon>
        <taxon>Spermatophyta</taxon>
        <taxon>Magnoliopsida</taxon>
        <taxon>eudicotyledons</taxon>
        <taxon>Gunneridae</taxon>
        <taxon>Pentapetalae</taxon>
        <taxon>rosids</taxon>
        <taxon>fabids</taxon>
        <taxon>Fagales</taxon>
        <taxon>Fagaceae</taxon>
        <taxon>Quercus</taxon>
    </lineage>
</organism>
<dbReference type="Pfam" id="PF16450">
    <property type="entry name" value="Prot_ATP_ID_OB_C"/>
    <property type="match status" value="2"/>
</dbReference>
<dbReference type="Proteomes" id="UP000594261">
    <property type="component" value="Chromosome 10"/>
</dbReference>
<keyword evidence="2" id="KW-0067">ATP-binding</keyword>
<dbReference type="InterPro" id="IPR050221">
    <property type="entry name" value="26S_Proteasome_ATPase"/>
</dbReference>
<dbReference type="AlphaFoldDB" id="A0A7N2MNY0"/>
<accession>A0A7N2MNY0</accession>
<evidence type="ECO:0000259" key="3">
    <source>
        <dbReference type="Pfam" id="PF16450"/>
    </source>
</evidence>
<name>A0A7N2MNY0_QUELO</name>
<evidence type="ECO:0000313" key="4">
    <source>
        <dbReference type="EnsemblPlants" id="QL10p005278:mrna"/>
    </source>
</evidence>
<keyword evidence="5" id="KW-1185">Reference proteome</keyword>
<evidence type="ECO:0000256" key="2">
    <source>
        <dbReference type="ARBA" id="ARBA00022840"/>
    </source>
</evidence>
<dbReference type="InterPro" id="IPR012340">
    <property type="entry name" value="NA-bd_OB-fold"/>
</dbReference>
<feature type="domain" description="Proteasomal ATPase second OB" evidence="3">
    <location>
        <begin position="111"/>
        <end position="152"/>
    </location>
</feature>
<evidence type="ECO:0000256" key="1">
    <source>
        <dbReference type="ARBA" id="ARBA00022741"/>
    </source>
</evidence>
<sequence>MGKNNVLVKVHLERKYVVDIDKNIDITKITPSTRVALRNDSYVLHLILQSKVDPLVNLMKVEKVPDSTYDMIGGLDQQIKEIKEAVCTESGMFALWERRVNVTQEDFEMVVAKVHLERKYVVDIDKNIDISKITPSTRVALRNDSYVLHLILQSKVDPLVNLMKVEKVPDSTYDMIGGLDQQIKEIKEVCLVYPFTFCI</sequence>
<dbReference type="InParanoid" id="A0A7N2MNY0"/>
<dbReference type="PANTHER" id="PTHR23073">
    <property type="entry name" value="26S PROTEASOME REGULATORY SUBUNIT"/>
    <property type="match status" value="1"/>
</dbReference>
<reference evidence="4" key="2">
    <citation type="submission" date="2021-01" db="UniProtKB">
        <authorList>
            <consortium name="EnsemblPlants"/>
        </authorList>
    </citation>
    <scope>IDENTIFICATION</scope>
</reference>
<dbReference type="GO" id="GO:0005524">
    <property type="term" value="F:ATP binding"/>
    <property type="evidence" value="ECO:0007669"/>
    <property type="project" value="UniProtKB-KW"/>
</dbReference>
<evidence type="ECO:0000313" key="5">
    <source>
        <dbReference type="Proteomes" id="UP000594261"/>
    </source>
</evidence>
<reference evidence="4 5" key="1">
    <citation type="journal article" date="2016" name="G3 (Bethesda)">
        <title>First Draft Assembly and Annotation of the Genome of a California Endemic Oak Quercus lobata Nee (Fagaceae).</title>
        <authorList>
            <person name="Sork V.L."/>
            <person name="Fitz-Gibbon S.T."/>
            <person name="Puiu D."/>
            <person name="Crepeau M."/>
            <person name="Gugger P.F."/>
            <person name="Sherman R."/>
            <person name="Stevens K."/>
            <person name="Langley C.H."/>
            <person name="Pellegrini M."/>
            <person name="Salzberg S.L."/>
        </authorList>
    </citation>
    <scope>NUCLEOTIDE SEQUENCE [LARGE SCALE GENOMIC DNA]</scope>
    <source>
        <strain evidence="4 5">cv. SW786</strain>
    </source>
</reference>
<dbReference type="EMBL" id="LRBV02000010">
    <property type="status" value="NOT_ANNOTATED_CDS"/>
    <property type="molecule type" value="Genomic_DNA"/>
</dbReference>
<dbReference type="EnsemblPlants" id="QL10p005278:mrna">
    <property type="protein sequence ID" value="QL10p005278:mrna"/>
    <property type="gene ID" value="QL10p005278"/>
</dbReference>
<dbReference type="InterPro" id="IPR032501">
    <property type="entry name" value="Prot_ATP_ID_OB_2nd"/>
</dbReference>
<protein>
    <recommendedName>
        <fullName evidence="3">Proteasomal ATPase second OB domain-containing protein</fullName>
    </recommendedName>
</protein>
<proteinExistence type="predicted"/>
<dbReference type="Gene3D" id="2.40.50.140">
    <property type="entry name" value="Nucleic acid-binding proteins"/>
    <property type="match status" value="2"/>
</dbReference>
<keyword evidence="1" id="KW-0547">Nucleotide-binding</keyword>